<evidence type="ECO:0000313" key="2">
    <source>
        <dbReference type="EMBL" id="KAL2829420.1"/>
    </source>
</evidence>
<gene>
    <name evidence="2" type="ORF">BDW59DRAFT_170463</name>
</gene>
<feature type="domain" description="CHAT" evidence="1">
    <location>
        <begin position="6"/>
        <end position="206"/>
    </location>
</feature>
<name>A0ABR4INT2_9EURO</name>
<evidence type="ECO:0000313" key="3">
    <source>
        <dbReference type="Proteomes" id="UP001610335"/>
    </source>
</evidence>
<protein>
    <submittedName>
        <fullName evidence="2">CHAT domain-containing protein</fullName>
    </submittedName>
</protein>
<sequence length="305" mass="33654">MDRAMSSYSLSIKTLLHGRRSTQVHGRGPSSTALLIDMGITNNQRALPFARDEIAMLEKLCSQIQLQPIHPAHKRKEDVLSILKTCTVFHFAGHGKSHGSDPSHSCLLLDDWQTTPLSVADLRDNWVEGHTAFLAYLSACSTGSNKDGSFADEAIHLVSGCQLAGFRHVVGTLWAVSDHHCVDVARTFYRTLQKEGLTDRAISKSEPKGTPDVAENHQTRFLRTATTTGLRATMMNPLGDPLAARRNRLPIDTWACQGSKTIGGIRESSRTFPRHERDATLCDSDEEDMPALSPLLWAPYFHTGV</sequence>
<dbReference type="EMBL" id="JBFXLS010000016">
    <property type="protein sequence ID" value="KAL2829420.1"/>
    <property type="molecule type" value="Genomic_DNA"/>
</dbReference>
<proteinExistence type="predicted"/>
<evidence type="ECO:0000259" key="1">
    <source>
        <dbReference type="Pfam" id="PF12770"/>
    </source>
</evidence>
<organism evidence="2 3">
    <name type="scientific">Aspergillus cavernicola</name>
    <dbReference type="NCBI Taxonomy" id="176166"/>
    <lineage>
        <taxon>Eukaryota</taxon>
        <taxon>Fungi</taxon>
        <taxon>Dikarya</taxon>
        <taxon>Ascomycota</taxon>
        <taxon>Pezizomycotina</taxon>
        <taxon>Eurotiomycetes</taxon>
        <taxon>Eurotiomycetidae</taxon>
        <taxon>Eurotiales</taxon>
        <taxon>Aspergillaceae</taxon>
        <taxon>Aspergillus</taxon>
        <taxon>Aspergillus subgen. Nidulantes</taxon>
    </lineage>
</organism>
<comment type="caution">
    <text evidence="2">The sequence shown here is derived from an EMBL/GenBank/DDBJ whole genome shotgun (WGS) entry which is preliminary data.</text>
</comment>
<keyword evidence="3" id="KW-1185">Reference proteome</keyword>
<dbReference type="Pfam" id="PF12770">
    <property type="entry name" value="CHAT"/>
    <property type="match status" value="1"/>
</dbReference>
<accession>A0ABR4INT2</accession>
<reference evidence="2 3" key="1">
    <citation type="submission" date="2024-07" db="EMBL/GenBank/DDBJ databases">
        <title>Section-level genome sequencing and comparative genomics of Aspergillus sections Usti and Cavernicolus.</title>
        <authorList>
            <consortium name="Lawrence Berkeley National Laboratory"/>
            <person name="Nybo J.L."/>
            <person name="Vesth T.C."/>
            <person name="Theobald S."/>
            <person name="Frisvad J.C."/>
            <person name="Larsen T.O."/>
            <person name="Kjaerboelling I."/>
            <person name="Rothschild-Mancinelli K."/>
            <person name="Lyhne E.K."/>
            <person name="Kogle M.E."/>
            <person name="Barry K."/>
            <person name="Clum A."/>
            <person name="Na H."/>
            <person name="Ledsgaard L."/>
            <person name="Lin J."/>
            <person name="Lipzen A."/>
            <person name="Kuo A."/>
            <person name="Riley R."/>
            <person name="Mondo S."/>
            <person name="LaButti K."/>
            <person name="Haridas S."/>
            <person name="Pangalinan J."/>
            <person name="Salamov A.A."/>
            <person name="Simmons B.A."/>
            <person name="Magnuson J.K."/>
            <person name="Chen J."/>
            <person name="Drula E."/>
            <person name="Henrissat B."/>
            <person name="Wiebenga A."/>
            <person name="Lubbers R.J."/>
            <person name="Gomes A.C."/>
            <person name="Makela M.R."/>
            <person name="Stajich J."/>
            <person name="Grigoriev I.V."/>
            <person name="Mortensen U.H."/>
            <person name="De vries R.P."/>
            <person name="Baker S.E."/>
            <person name="Andersen M.R."/>
        </authorList>
    </citation>
    <scope>NUCLEOTIDE SEQUENCE [LARGE SCALE GENOMIC DNA]</scope>
    <source>
        <strain evidence="2 3">CBS 600.67</strain>
    </source>
</reference>
<dbReference type="InterPro" id="IPR024983">
    <property type="entry name" value="CHAT_dom"/>
</dbReference>
<dbReference type="Proteomes" id="UP001610335">
    <property type="component" value="Unassembled WGS sequence"/>
</dbReference>